<dbReference type="InterPro" id="IPR000182">
    <property type="entry name" value="GNAT_dom"/>
</dbReference>
<evidence type="ECO:0000256" key="1">
    <source>
        <dbReference type="ARBA" id="ARBA00013184"/>
    </source>
</evidence>
<dbReference type="Proteomes" id="UP001180020">
    <property type="component" value="Unassembled WGS sequence"/>
</dbReference>
<evidence type="ECO:0000256" key="7">
    <source>
        <dbReference type="ARBA" id="ARBA00026111"/>
    </source>
</evidence>
<organism evidence="12 13">
    <name type="scientific">Acorus calamus</name>
    <name type="common">Sweet flag</name>
    <dbReference type="NCBI Taxonomy" id="4465"/>
    <lineage>
        <taxon>Eukaryota</taxon>
        <taxon>Viridiplantae</taxon>
        <taxon>Streptophyta</taxon>
        <taxon>Embryophyta</taxon>
        <taxon>Tracheophyta</taxon>
        <taxon>Spermatophyta</taxon>
        <taxon>Magnoliopsida</taxon>
        <taxon>Liliopsida</taxon>
        <taxon>Acoraceae</taxon>
        <taxon>Acorus</taxon>
    </lineage>
</organism>
<comment type="similarity">
    <text evidence="6">Belongs to the acetyltransferase family. NAA60 subfamily.</text>
</comment>
<dbReference type="PANTHER" id="PTHR14744">
    <property type="entry name" value="N-ALPHA-ACETYLTRANSFERASE 60"/>
    <property type="match status" value="1"/>
</dbReference>
<evidence type="ECO:0000256" key="4">
    <source>
        <dbReference type="ARBA" id="ARBA00022853"/>
    </source>
</evidence>
<dbReference type="SUPFAM" id="SSF55729">
    <property type="entry name" value="Acyl-CoA N-acyltransferases (Nat)"/>
    <property type="match status" value="1"/>
</dbReference>
<dbReference type="AlphaFoldDB" id="A0AAV9C8W6"/>
<keyword evidence="13" id="KW-1185">Reference proteome</keyword>
<feature type="domain" description="N-acetyltransferase" evidence="11">
    <location>
        <begin position="12"/>
        <end position="174"/>
    </location>
</feature>
<reference evidence="12" key="2">
    <citation type="submission" date="2023-06" db="EMBL/GenBank/DDBJ databases">
        <authorList>
            <person name="Ma L."/>
            <person name="Liu K.-W."/>
            <person name="Li Z."/>
            <person name="Hsiao Y.-Y."/>
            <person name="Qi Y."/>
            <person name="Fu T."/>
            <person name="Tang G."/>
            <person name="Zhang D."/>
            <person name="Sun W.-H."/>
            <person name="Liu D.-K."/>
            <person name="Li Y."/>
            <person name="Chen G.-Z."/>
            <person name="Liu X.-D."/>
            <person name="Liao X.-Y."/>
            <person name="Jiang Y.-T."/>
            <person name="Yu X."/>
            <person name="Hao Y."/>
            <person name="Huang J."/>
            <person name="Zhao X.-W."/>
            <person name="Ke S."/>
            <person name="Chen Y.-Y."/>
            <person name="Wu W.-L."/>
            <person name="Hsu J.-L."/>
            <person name="Lin Y.-F."/>
            <person name="Huang M.-D."/>
            <person name="Li C.-Y."/>
            <person name="Huang L."/>
            <person name="Wang Z.-W."/>
            <person name="Zhao X."/>
            <person name="Zhong W.-Y."/>
            <person name="Peng D.-H."/>
            <person name="Ahmad S."/>
            <person name="Lan S."/>
            <person name="Zhang J.-S."/>
            <person name="Tsai W.-C."/>
            <person name="Van De Peer Y."/>
            <person name="Liu Z.-J."/>
        </authorList>
    </citation>
    <scope>NUCLEOTIDE SEQUENCE</scope>
    <source>
        <strain evidence="12">CP</strain>
        <tissue evidence="12">Leaves</tissue>
    </source>
</reference>
<proteinExistence type="inferred from homology"/>
<comment type="catalytic activity">
    <reaction evidence="9">
        <text>L-lysyl-[protein] + acetyl-CoA = N(6)-acetyl-L-lysyl-[protein] + CoA + H(+)</text>
        <dbReference type="Rhea" id="RHEA:45948"/>
        <dbReference type="Rhea" id="RHEA-COMP:9752"/>
        <dbReference type="Rhea" id="RHEA-COMP:10731"/>
        <dbReference type="ChEBI" id="CHEBI:15378"/>
        <dbReference type="ChEBI" id="CHEBI:29969"/>
        <dbReference type="ChEBI" id="CHEBI:57287"/>
        <dbReference type="ChEBI" id="CHEBI:57288"/>
        <dbReference type="ChEBI" id="CHEBI:61930"/>
        <dbReference type="EC" id="2.3.1.48"/>
    </reaction>
</comment>
<evidence type="ECO:0000256" key="5">
    <source>
        <dbReference type="ARBA" id="ARBA00023315"/>
    </source>
</evidence>
<evidence type="ECO:0000313" key="12">
    <source>
        <dbReference type="EMBL" id="KAK1285089.1"/>
    </source>
</evidence>
<protein>
    <recommendedName>
        <fullName evidence="8">N-alpha-acetyltransferase 60</fullName>
        <ecNumber evidence="7">2.3.1.259</ecNumber>
        <ecNumber evidence="1">2.3.1.48</ecNumber>
    </recommendedName>
</protein>
<accession>A0AAV9C8W6</accession>
<dbReference type="CDD" id="cd04301">
    <property type="entry name" value="NAT_SF"/>
    <property type="match status" value="1"/>
</dbReference>
<evidence type="ECO:0000256" key="6">
    <source>
        <dbReference type="ARBA" id="ARBA00025774"/>
    </source>
</evidence>
<evidence type="ECO:0000256" key="3">
    <source>
        <dbReference type="ARBA" id="ARBA00022829"/>
    </source>
</evidence>
<dbReference type="FunFam" id="3.40.630.30:FF:000041">
    <property type="entry name" value="Histone acetyltransferase MCC1 isoform A"/>
    <property type="match status" value="1"/>
</dbReference>
<dbReference type="PANTHER" id="PTHR14744:SF15">
    <property type="entry name" value="N-ALPHA-ACETYLTRANSFERASE 60"/>
    <property type="match status" value="1"/>
</dbReference>
<dbReference type="EC" id="2.3.1.48" evidence="1"/>
<dbReference type="EC" id="2.3.1.259" evidence="7"/>
<dbReference type="EMBL" id="JAUJYO010000020">
    <property type="protein sequence ID" value="KAK1285089.1"/>
    <property type="molecule type" value="Genomic_DNA"/>
</dbReference>
<dbReference type="PROSITE" id="PS51186">
    <property type="entry name" value="GNAT"/>
    <property type="match status" value="1"/>
</dbReference>
<dbReference type="GO" id="GO:0120518">
    <property type="term" value="F:protein N-terminal-methionine acetyltransferase activity"/>
    <property type="evidence" value="ECO:0007669"/>
    <property type="project" value="UniProtKB-EC"/>
</dbReference>
<dbReference type="InterPro" id="IPR016181">
    <property type="entry name" value="Acyl_CoA_acyltransferase"/>
</dbReference>
<dbReference type="GO" id="GO:0000139">
    <property type="term" value="C:Golgi membrane"/>
    <property type="evidence" value="ECO:0007669"/>
    <property type="project" value="TreeGrafter"/>
</dbReference>
<evidence type="ECO:0000259" key="11">
    <source>
        <dbReference type="PROSITE" id="PS51186"/>
    </source>
</evidence>
<evidence type="ECO:0000256" key="2">
    <source>
        <dbReference type="ARBA" id="ARBA00022679"/>
    </source>
</evidence>
<dbReference type="Pfam" id="PF00583">
    <property type="entry name" value="Acetyltransf_1"/>
    <property type="match status" value="1"/>
</dbReference>
<keyword evidence="2" id="KW-0808">Transferase</keyword>
<reference evidence="12" key="1">
    <citation type="journal article" date="2023" name="Nat. Commun.">
        <title>Diploid and tetraploid genomes of Acorus and the evolution of monocots.</title>
        <authorList>
            <person name="Ma L."/>
            <person name="Liu K.W."/>
            <person name="Li Z."/>
            <person name="Hsiao Y.Y."/>
            <person name="Qi Y."/>
            <person name="Fu T."/>
            <person name="Tang G.D."/>
            <person name="Zhang D."/>
            <person name="Sun W.H."/>
            <person name="Liu D.K."/>
            <person name="Li Y."/>
            <person name="Chen G.Z."/>
            <person name="Liu X.D."/>
            <person name="Liao X.Y."/>
            <person name="Jiang Y.T."/>
            <person name="Yu X."/>
            <person name="Hao Y."/>
            <person name="Huang J."/>
            <person name="Zhao X.W."/>
            <person name="Ke S."/>
            <person name="Chen Y.Y."/>
            <person name="Wu W.L."/>
            <person name="Hsu J.L."/>
            <person name="Lin Y.F."/>
            <person name="Huang M.D."/>
            <person name="Li C.Y."/>
            <person name="Huang L."/>
            <person name="Wang Z.W."/>
            <person name="Zhao X."/>
            <person name="Zhong W.Y."/>
            <person name="Peng D.H."/>
            <person name="Ahmad S."/>
            <person name="Lan S."/>
            <person name="Zhang J.S."/>
            <person name="Tsai W.C."/>
            <person name="Van de Peer Y."/>
            <person name="Liu Z.J."/>
        </authorList>
    </citation>
    <scope>NUCLEOTIDE SEQUENCE</scope>
    <source>
        <strain evidence="12">CP</strain>
    </source>
</reference>
<comment type="caution">
    <text evidence="12">The sequence shown here is derived from an EMBL/GenBank/DDBJ whole genome shotgun (WGS) entry which is preliminary data.</text>
</comment>
<evidence type="ECO:0000256" key="9">
    <source>
        <dbReference type="ARBA" id="ARBA00048017"/>
    </source>
</evidence>
<dbReference type="InterPro" id="IPR045141">
    <property type="entry name" value="NAA60-like"/>
</dbReference>
<sequence length="248" mass="28063">MLGAKAPDNHNIVYRPIRPSDLQVLVQIHEELFPISVVNGHGIVSWAAVDSSRPGSQSDELIGFVTACLVAARGSEIGDIFRRNCLRKDETLVYILTLGVTKPYRNHGIATSLVREVIEYASSLPACRAVYLHVILYNDPAISFYKKMLFKCVRRVSNMYNIKGQHYDSYLFVYYVNDGRSPCSPLNLVAPVVAYLQSLFKSQDTKLWKVDRVEEYPKWLKCKETNGLQITENKRIITADNSVCQCVV</sequence>
<keyword evidence="4" id="KW-0156">Chromatin regulator</keyword>
<comment type="catalytic activity">
    <reaction evidence="10">
        <text>N-terminal L-methionyl-[transmembrane protein] + acetyl-CoA = N-terminal N(alpha)-acetyl-L-methionyl-[transmembrane protein] + CoA + H(+)</text>
        <dbReference type="Rhea" id="RHEA:50604"/>
        <dbReference type="Rhea" id="RHEA-COMP:12745"/>
        <dbReference type="Rhea" id="RHEA-COMP:12746"/>
        <dbReference type="ChEBI" id="CHEBI:15378"/>
        <dbReference type="ChEBI" id="CHEBI:57287"/>
        <dbReference type="ChEBI" id="CHEBI:57288"/>
        <dbReference type="ChEBI" id="CHEBI:64731"/>
        <dbReference type="ChEBI" id="CHEBI:133414"/>
        <dbReference type="EC" id="2.3.1.259"/>
    </reaction>
</comment>
<evidence type="ECO:0000256" key="10">
    <source>
        <dbReference type="ARBA" id="ARBA00048848"/>
    </source>
</evidence>
<keyword evidence="5" id="KW-0012">Acyltransferase</keyword>
<gene>
    <name evidence="12" type="ORF">QJS10_CPB20g01216</name>
</gene>
<name>A0AAV9C8W6_ACOCL</name>
<dbReference type="Gene3D" id="3.40.630.30">
    <property type="match status" value="1"/>
</dbReference>
<keyword evidence="3" id="KW-0159">Chromosome partition</keyword>
<evidence type="ECO:0000256" key="8">
    <source>
        <dbReference type="ARBA" id="ARBA00026144"/>
    </source>
</evidence>
<dbReference type="GO" id="GO:0007059">
    <property type="term" value="P:chromosome segregation"/>
    <property type="evidence" value="ECO:0007669"/>
    <property type="project" value="UniProtKB-KW"/>
</dbReference>
<evidence type="ECO:0000313" key="13">
    <source>
        <dbReference type="Proteomes" id="UP001180020"/>
    </source>
</evidence>
<dbReference type="GO" id="GO:0004402">
    <property type="term" value="F:histone acetyltransferase activity"/>
    <property type="evidence" value="ECO:0007669"/>
    <property type="project" value="TreeGrafter"/>
</dbReference>